<feature type="compositionally biased region" description="Basic residues" evidence="1">
    <location>
        <begin position="1"/>
        <end position="21"/>
    </location>
</feature>
<organism evidence="3 4">
    <name type="scientific">Dioszegia hungarica</name>
    <dbReference type="NCBI Taxonomy" id="4972"/>
    <lineage>
        <taxon>Eukaryota</taxon>
        <taxon>Fungi</taxon>
        <taxon>Dikarya</taxon>
        <taxon>Basidiomycota</taxon>
        <taxon>Agaricomycotina</taxon>
        <taxon>Tremellomycetes</taxon>
        <taxon>Tremellales</taxon>
        <taxon>Bulleribasidiaceae</taxon>
        <taxon>Dioszegia</taxon>
    </lineage>
</organism>
<comment type="caution">
    <text evidence="3">The sequence shown here is derived from an EMBL/GenBank/DDBJ whole genome shotgun (WGS) entry which is preliminary data.</text>
</comment>
<dbReference type="Proteomes" id="UP001164286">
    <property type="component" value="Unassembled WGS sequence"/>
</dbReference>
<evidence type="ECO:0000313" key="3">
    <source>
        <dbReference type="EMBL" id="KAI9635596.1"/>
    </source>
</evidence>
<accession>A0AA38LVP8</accession>
<feature type="compositionally biased region" description="Basic and acidic residues" evidence="1">
    <location>
        <begin position="612"/>
        <end position="633"/>
    </location>
</feature>
<feature type="region of interest" description="Disordered" evidence="1">
    <location>
        <begin position="1"/>
        <end position="82"/>
    </location>
</feature>
<dbReference type="GO" id="GO:0030479">
    <property type="term" value="C:actin cortical patch"/>
    <property type="evidence" value="ECO:0007669"/>
    <property type="project" value="TreeGrafter"/>
</dbReference>
<feature type="compositionally biased region" description="Polar residues" evidence="1">
    <location>
        <begin position="659"/>
        <end position="673"/>
    </location>
</feature>
<feature type="compositionally biased region" description="Basic and acidic residues" evidence="1">
    <location>
        <begin position="314"/>
        <end position="325"/>
    </location>
</feature>
<name>A0AA38LVP8_9TREE</name>
<dbReference type="GeneID" id="77726371"/>
<dbReference type="InterPro" id="IPR030125">
    <property type="entry name" value="SPIN90/Ldb17"/>
</dbReference>
<feature type="compositionally biased region" description="Low complexity" evidence="1">
    <location>
        <begin position="28"/>
        <end position="45"/>
    </location>
</feature>
<feature type="compositionally biased region" description="Basic residues" evidence="1">
    <location>
        <begin position="51"/>
        <end position="60"/>
    </location>
</feature>
<evidence type="ECO:0000259" key="2">
    <source>
        <dbReference type="Pfam" id="PF09431"/>
    </source>
</evidence>
<protein>
    <recommendedName>
        <fullName evidence="2">SPIN90/Ldb17 leucine-rich domain-containing protein</fullName>
    </recommendedName>
</protein>
<dbReference type="GO" id="GO:0000147">
    <property type="term" value="P:actin cortical patch assembly"/>
    <property type="evidence" value="ECO:0007669"/>
    <property type="project" value="TreeGrafter"/>
</dbReference>
<dbReference type="GO" id="GO:0006897">
    <property type="term" value="P:endocytosis"/>
    <property type="evidence" value="ECO:0007669"/>
    <property type="project" value="TreeGrafter"/>
</dbReference>
<dbReference type="EMBL" id="JAKWFO010000005">
    <property type="protein sequence ID" value="KAI9635596.1"/>
    <property type="molecule type" value="Genomic_DNA"/>
</dbReference>
<keyword evidence="4" id="KW-1185">Reference proteome</keyword>
<feature type="compositionally biased region" description="Polar residues" evidence="1">
    <location>
        <begin position="329"/>
        <end position="348"/>
    </location>
</feature>
<feature type="region of interest" description="Disordered" evidence="1">
    <location>
        <begin position="313"/>
        <end position="352"/>
    </location>
</feature>
<feature type="compositionally biased region" description="Basic and acidic residues" evidence="1">
    <location>
        <begin position="538"/>
        <end position="547"/>
    </location>
</feature>
<dbReference type="PANTHER" id="PTHR13357">
    <property type="entry name" value="SH3 ADAPTER PROTEIN SPIN90 NCK INTERACTING PROTEIN WITH SH3 DOMAIN"/>
    <property type="match status" value="1"/>
</dbReference>
<feature type="region of interest" description="Disordered" evidence="1">
    <location>
        <begin position="538"/>
        <end position="564"/>
    </location>
</feature>
<feature type="compositionally biased region" description="Basic and acidic residues" evidence="1">
    <location>
        <begin position="61"/>
        <end position="70"/>
    </location>
</feature>
<dbReference type="PANTHER" id="PTHR13357:SF1">
    <property type="entry name" value="NCK-INTERACTING PROTEIN WITH SH3 DOMAIN"/>
    <property type="match status" value="1"/>
</dbReference>
<gene>
    <name evidence="3" type="ORF">MKK02DRAFT_26305</name>
</gene>
<feature type="domain" description="SPIN90/Ldb17 leucine-rich" evidence="2">
    <location>
        <begin position="392"/>
        <end position="506"/>
    </location>
</feature>
<dbReference type="Pfam" id="PF09431">
    <property type="entry name" value="SPIN90_LRD"/>
    <property type="match status" value="1"/>
</dbReference>
<proteinExistence type="predicted"/>
<dbReference type="GO" id="GO:0071933">
    <property type="term" value="F:Arp2/3 complex binding"/>
    <property type="evidence" value="ECO:0007669"/>
    <property type="project" value="TreeGrafter"/>
</dbReference>
<feature type="compositionally biased region" description="Polar residues" evidence="1">
    <location>
        <begin position="594"/>
        <end position="605"/>
    </location>
</feature>
<dbReference type="AlphaFoldDB" id="A0AA38LVP8"/>
<dbReference type="RefSeq" id="XP_052945373.1">
    <property type="nucleotide sequence ID" value="XM_053087170.1"/>
</dbReference>
<reference evidence="3" key="1">
    <citation type="journal article" date="2022" name="G3 (Bethesda)">
        <title>High quality genome of the basidiomycete yeast Dioszegia hungarica PDD-24b-2 isolated from cloud water.</title>
        <authorList>
            <person name="Jarrige D."/>
            <person name="Haridas S."/>
            <person name="Bleykasten-Grosshans C."/>
            <person name="Joly M."/>
            <person name="Nadalig T."/>
            <person name="Sancelme M."/>
            <person name="Vuilleumier S."/>
            <person name="Grigoriev I.V."/>
            <person name="Amato P."/>
            <person name="Bringel F."/>
        </authorList>
    </citation>
    <scope>NUCLEOTIDE SEQUENCE</scope>
    <source>
        <strain evidence="3">PDD-24b-2</strain>
    </source>
</reference>
<sequence>MKPGHHRRSSHGHYPHSHSPRHSNSLNHGSGTAHAHGSGSSSSTAFDPVRRRSHKSRRRGSKEVHDEVETVRASTAAGGSEDPYIRVDNADDFWLEIEEIVNIPSDADLTQLDGSLRMFVSFCSAYHDQFLPTQDDMQHAVKALLASELFKYHTERMLGIVMVEAQENTNPHDLYILYHIILYYGFRHPSLFRSHRKWRTLLPSLGEIVSVEAEEVSFLSPSGAWLTCQSFILGLPPIETRIRLPATYLMYEVCRVQKLDNLELSPFDERFIDHLLEMVETTRNQQDESLNYAVIKLILALNEQFMVATLPTKASREPRETRETVVESPASTTMLGSQTAPLPTSTRLGENAVPLPTRDATKAMSLDTHTRHQRLHSGNLGAANGHDQGDESKKSNRVLMVLMRRLGSSKTFGENIIFMLNRAENTAEDMCMQLLILKMLYLLFTTPGTHEYFYTNDLRVLLDVFIRELVDLPEEHEALRHTYLRVLYPLLNHTQLKSDPYKRPQIKLVLRSLISNAHLRDVHATTTRLVERCLEEPRKLERSHSAEHVTSNGNGNGNGSTMSLQSVANALPTPIKPKPSGLLSISTSVYTSRDPIRQSSLNDVSDTLAPELQRRPRSATESHTPRSSSRDRSASGGSLTPVRRRPPPVPPLRKMARNGSGTWSGSEDGSVSGRSPVADGIMSGSLELDLVREGAKGVPTPIIEVQPPPPDRGWITFTA</sequence>
<evidence type="ECO:0000313" key="4">
    <source>
        <dbReference type="Proteomes" id="UP001164286"/>
    </source>
</evidence>
<evidence type="ECO:0000256" key="1">
    <source>
        <dbReference type="SAM" id="MobiDB-lite"/>
    </source>
</evidence>
<dbReference type="InterPro" id="IPR018556">
    <property type="entry name" value="SPIN90/Ldb17_LRD"/>
</dbReference>
<dbReference type="GO" id="GO:0051666">
    <property type="term" value="P:actin cortical patch localization"/>
    <property type="evidence" value="ECO:0007669"/>
    <property type="project" value="TreeGrafter"/>
</dbReference>
<feature type="region of interest" description="Disordered" evidence="1">
    <location>
        <begin position="594"/>
        <end position="675"/>
    </location>
</feature>